<dbReference type="Proteomes" id="UP000694845">
    <property type="component" value="Unplaced"/>
</dbReference>
<evidence type="ECO:0000313" key="1">
    <source>
        <dbReference type="Proteomes" id="UP000694845"/>
    </source>
</evidence>
<accession>A0A8B7Y274</accession>
<dbReference type="OMA" id="PWIVIFH"/>
<reference evidence="2" key="1">
    <citation type="submission" date="2025-08" db="UniProtKB">
        <authorList>
            <consortium name="RefSeq"/>
        </authorList>
    </citation>
    <scope>IDENTIFICATION</scope>
</reference>
<dbReference type="PANTHER" id="PTHR45184:SF1">
    <property type="entry name" value="DNAJ PROTEIN ERDJ3A"/>
    <property type="match status" value="1"/>
</dbReference>
<dbReference type="InterPro" id="IPR036249">
    <property type="entry name" value="Thioredoxin-like_sf"/>
</dbReference>
<evidence type="ECO:0000313" key="2">
    <source>
        <dbReference type="RefSeq" id="XP_022087279.1"/>
    </source>
</evidence>
<keyword evidence="1" id="KW-1185">Reference proteome</keyword>
<protein>
    <submittedName>
        <fullName evidence="2">Uncharacterized protein LOC110977444</fullName>
    </submittedName>
</protein>
<dbReference type="PANTHER" id="PTHR45184">
    <property type="entry name" value="DNAJ PROTEIN ERDJ3A"/>
    <property type="match status" value="1"/>
</dbReference>
<dbReference type="InterPro" id="IPR052842">
    <property type="entry name" value="ER_Co-chaperone"/>
</dbReference>
<organism evidence="1 2">
    <name type="scientific">Acanthaster planci</name>
    <name type="common">Crown-of-thorns starfish</name>
    <dbReference type="NCBI Taxonomy" id="133434"/>
    <lineage>
        <taxon>Eukaryota</taxon>
        <taxon>Metazoa</taxon>
        <taxon>Echinodermata</taxon>
        <taxon>Eleutherozoa</taxon>
        <taxon>Asterozoa</taxon>
        <taxon>Asteroidea</taxon>
        <taxon>Valvatacea</taxon>
        <taxon>Valvatida</taxon>
        <taxon>Acanthasteridae</taxon>
        <taxon>Acanthaster</taxon>
    </lineage>
</organism>
<dbReference type="RefSeq" id="XP_022087279.1">
    <property type="nucleotide sequence ID" value="XM_022231587.1"/>
</dbReference>
<dbReference type="OrthoDB" id="10043133at2759"/>
<dbReference type="AlphaFoldDB" id="A0A8B7Y274"/>
<dbReference type="Gene3D" id="3.40.30.10">
    <property type="entry name" value="Glutaredoxin"/>
    <property type="match status" value="1"/>
</dbReference>
<name>A0A8B7Y274_ACAPL</name>
<sequence length="378" mass="43484">MFISNLISDKMLRFKKALWGVPDIRNGALLPIVVCAALLGQTFTPQTVAQHSDRVVKKTINIDATAGTEGFTEDEKFKDIFELTEENYEEWVLEADDPWIILFTDGMLKKEWKTLAVSLRGIVWFGMVHRLEQEDLLDEIDFDVQKNPAARVYPYGDSKTTKWTDVQSPKEAKELALRGLPDVTTEFDPQLLKNFIYDSYMTYPSSFPAIFLTEKELPPVFKSIALHYKRYFNFGVLRDPDPAYLESLKYDLGIPGFLVLVSDEYSDSDKMEEGEEADYTFQGIGYSVKRQGELNYPNLLKFLYSINMQHRHTLPGTNMAEVEDVLRMEEVMEVEGQRFDVRYMDDLASIRGLEPVKLETNISGKKVKKGKKNRSDEL</sequence>
<dbReference type="KEGG" id="aplc:110977444"/>
<dbReference type="SUPFAM" id="SSF52833">
    <property type="entry name" value="Thioredoxin-like"/>
    <property type="match status" value="1"/>
</dbReference>
<dbReference type="GeneID" id="110977444"/>
<proteinExistence type="predicted"/>
<gene>
    <name evidence="2" type="primary">LOC110977444</name>
</gene>